<dbReference type="GO" id="GO:0006418">
    <property type="term" value="P:tRNA aminoacylation for protein translation"/>
    <property type="evidence" value="ECO:0007669"/>
    <property type="project" value="InterPro"/>
</dbReference>
<evidence type="ECO:0000313" key="2">
    <source>
        <dbReference type="Proteomes" id="UP000193642"/>
    </source>
</evidence>
<gene>
    <name evidence="1" type="ORF">BCR33DRAFT_190466</name>
</gene>
<protein>
    <submittedName>
        <fullName evidence="1">Uncharacterized protein</fullName>
    </submittedName>
</protein>
<evidence type="ECO:0000313" key="1">
    <source>
        <dbReference type="EMBL" id="ORY53208.1"/>
    </source>
</evidence>
<dbReference type="OrthoDB" id="68056at2759"/>
<dbReference type="SUPFAM" id="SSF47323">
    <property type="entry name" value="Anticodon-binding domain of a subclass of class I aminoacyl-tRNA synthetases"/>
    <property type="match status" value="1"/>
</dbReference>
<keyword evidence="2" id="KW-1185">Reference proteome</keyword>
<dbReference type="EMBL" id="MCGO01000002">
    <property type="protein sequence ID" value="ORY53208.1"/>
    <property type="molecule type" value="Genomic_DNA"/>
</dbReference>
<dbReference type="GO" id="GO:0004812">
    <property type="term" value="F:aminoacyl-tRNA ligase activity"/>
    <property type="evidence" value="ECO:0007669"/>
    <property type="project" value="InterPro"/>
</dbReference>
<organism evidence="1 2">
    <name type="scientific">Rhizoclosmatium globosum</name>
    <dbReference type="NCBI Taxonomy" id="329046"/>
    <lineage>
        <taxon>Eukaryota</taxon>
        <taxon>Fungi</taxon>
        <taxon>Fungi incertae sedis</taxon>
        <taxon>Chytridiomycota</taxon>
        <taxon>Chytridiomycota incertae sedis</taxon>
        <taxon>Chytridiomycetes</taxon>
        <taxon>Chytridiales</taxon>
        <taxon>Chytriomycetaceae</taxon>
        <taxon>Rhizoclosmatium</taxon>
    </lineage>
</organism>
<dbReference type="InterPro" id="IPR009080">
    <property type="entry name" value="tRNAsynth_Ia_anticodon-bd"/>
</dbReference>
<dbReference type="GO" id="GO:0005524">
    <property type="term" value="F:ATP binding"/>
    <property type="evidence" value="ECO:0007669"/>
    <property type="project" value="InterPro"/>
</dbReference>
<dbReference type="AlphaFoldDB" id="A0A1Y2D1P6"/>
<name>A0A1Y2D1P6_9FUNG</name>
<proteinExistence type="predicted"/>
<comment type="caution">
    <text evidence="1">The sequence shown here is derived from an EMBL/GenBank/DDBJ whole genome shotgun (WGS) entry which is preliminary data.</text>
</comment>
<reference evidence="1 2" key="1">
    <citation type="submission" date="2016-07" db="EMBL/GenBank/DDBJ databases">
        <title>Pervasive Adenine N6-methylation of Active Genes in Fungi.</title>
        <authorList>
            <consortium name="DOE Joint Genome Institute"/>
            <person name="Mondo S.J."/>
            <person name="Dannebaum R.O."/>
            <person name="Kuo R.C."/>
            <person name="Labutti K."/>
            <person name="Haridas S."/>
            <person name="Kuo A."/>
            <person name="Salamov A."/>
            <person name="Ahrendt S.R."/>
            <person name="Lipzen A."/>
            <person name="Sullivan W."/>
            <person name="Andreopoulos W.B."/>
            <person name="Clum A."/>
            <person name="Lindquist E."/>
            <person name="Daum C."/>
            <person name="Ramamoorthy G.K."/>
            <person name="Gryganskyi A."/>
            <person name="Culley D."/>
            <person name="Magnuson J.K."/>
            <person name="James T.Y."/>
            <person name="O'Malley M.A."/>
            <person name="Stajich J.E."/>
            <person name="Spatafora J.W."/>
            <person name="Visel A."/>
            <person name="Grigoriev I.V."/>
        </authorList>
    </citation>
    <scope>NUCLEOTIDE SEQUENCE [LARGE SCALE GENOMIC DNA]</scope>
    <source>
        <strain evidence="1 2">JEL800</strain>
    </source>
</reference>
<accession>A0A1Y2D1P6</accession>
<dbReference type="Proteomes" id="UP000193642">
    <property type="component" value="Unassembled WGS sequence"/>
</dbReference>
<sequence>MQSYSKYSKQNEQKMSRLTGRELKIPNVILDYICSTLTLECGYPSKLWPLVRSNSDHFELVHLLSQSAHAINIASAMANLPGAISNLQETKDATVLIPHLITLARSISSGHNPLFVKDRSNVEMSLARLQLWRAAGRQLGRTHYFNWHGTR</sequence>